<dbReference type="PANTHER" id="PTHR33546">
    <property type="entry name" value="LARGE, MULTIFUNCTIONAL SECRETED PROTEIN-RELATED"/>
    <property type="match status" value="1"/>
</dbReference>
<dbReference type="KEGG" id="mri:Mal4_44180"/>
<dbReference type="GO" id="GO:0020037">
    <property type="term" value="F:heme binding"/>
    <property type="evidence" value="ECO:0007669"/>
    <property type="project" value="InterPro"/>
</dbReference>
<dbReference type="Pfam" id="PF23500">
    <property type="entry name" value="DUF7133"/>
    <property type="match status" value="1"/>
</dbReference>
<dbReference type="InterPro" id="IPR011041">
    <property type="entry name" value="Quinoprot_gluc/sorb_DH_b-prop"/>
</dbReference>
<evidence type="ECO:0000256" key="3">
    <source>
        <dbReference type="ARBA" id="ARBA00023004"/>
    </source>
</evidence>
<dbReference type="InterPro" id="IPR009056">
    <property type="entry name" value="Cyt_c-like_dom"/>
</dbReference>
<dbReference type="PROSITE" id="PS51007">
    <property type="entry name" value="CYTC"/>
    <property type="match status" value="1"/>
</dbReference>
<reference evidence="7 8" key="1">
    <citation type="submission" date="2019-02" db="EMBL/GenBank/DDBJ databases">
        <title>Deep-cultivation of Planctomycetes and their phenomic and genomic characterization uncovers novel biology.</title>
        <authorList>
            <person name="Wiegand S."/>
            <person name="Jogler M."/>
            <person name="Boedeker C."/>
            <person name="Pinto D."/>
            <person name="Vollmers J."/>
            <person name="Rivas-Marin E."/>
            <person name="Kohn T."/>
            <person name="Peeters S.H."/>
            <person name="Heuer A."/>
            <person name="Rast P."/>
            <person name="Oberbeckmann S."/>
            <person name="Bunk B."/>
            <person name="Jeske O."/>
            <person name="Meyerdierks A."/>
            <person name="Storesund J.E."/>
            <person name="Kallscheuer N."/>
            <person name="Luecker S."/>
            <person name="Lage O.M."/>
            <person name="Pohl T."/>
            <person name="Merkel B.J."/>
            <person name="Hornburger P."/>
            <person name="Mueller R.-W."/>
            <person name="Bruemmer F."/>
            <person name="Labrenz M."/>
            <person name="Spormann A.M."/>
            <person name="Op den Camp H."/>
            <person name="Overmann J."/>
            <person name="Amann R."/>
            <person name="Jetten M.S.M."/>
            <person name="Mascher T."/>
            <person name="Medema M.H."/>
            <person name="Devos D.P."/>
            <person name="Kaster A.-K."/>
            <person name="Ovreas L."/>
            <person name="Rohde M."/>
            <person name="Galperin M.Y."/>
            <person name="Jogler C."/>
        </authorList>
    </citation>
    <scope>NUCLEOTIDE SEQUENCE [LARGE SCALE GENOMIC DNA]</scope>
    <source>
        <strain evidence="7 8">Mal4</strain>
    </source>
</reference>
<evidence type="ECO:0000259" key="6">
    <source>
        <dbReference type="PROSITE" id="PS51007"/>
    </source>
</evidence>
<dbReference type="InterPro" id="IPR013427">
    <property type="entry name" value="Haem-bd_dom_put"/>
</dbReference>
<dbReference type="InterPro" id="IPR029062">
    <property type="entry name" value="Class_I_gatase-like"/>
</dbReference>
<dbReference type="GO" id="GO:0046872">
    <property type="term" value="F:metal ion binding"/>
    <property type="evidence" value="ECO:0007669"/>
    <property type="project" value="UniProtKB-KW"/>
</dbReference>
<dbReference type="Gene3D" id="1.10.760.10">
    <property type="entry name" value="Cytochrome c-like domain"/>
    <property type="match status" value="1"/>
</dbReference>
<dbReference type="EMBL" id="CP036275">
    <property type="protein sequence ID" value="QDU40064.1"/>
    <property type="molecule type" value="Genomic_DNA"/>
</dbReference>
<dbReference type="Gene3D" id="1.25.10.10">
    <property type="entry name" value="Leucine-rich Repeat Variant"/>
    <property type="match status" value="1"/>
</dbReference>
<evidence type="ECO:0000256" key="2">
    <source>
        <dbReference type="ARBA" id="ARBA00022723"/>
    </source>
</evidence>
<feature type="chain" id="PRO_5022094031" evidence="5">
    <location>
        <begin position="24"/>
        <end position="1474"/>
    </location>
</feature>
<dbReference type="RefSeq" id="WP_145371186.1">
    <property type="nucleotide sequence ID" value="NZ_CP036275.1"/>
</dbReference>
<evidence type="ECO:0000313" key="8">
    <source>
        <dbReference type="Proteomes" id="UP000320496"/>
    </source>
</evidence>
<evidence type="ECO:0000313" key="7">
    <source>
        <dbReference type="EMBL" id="QDU40064.1"/>
    </source>
</evidence>
<dbReference type="InterPro" id="IPR029010">
    <property type="entry name" value="ThuA-like"/>
</dbReference>
<feature type="domain" description="Cytochrome c" evidence="6">
    <location>
        <begin position="1150"/>
        <end position="1283"/>
    </location>
</feature>
<dbReference type="InterPro" id="IPR013428">
    <property type="entry name" value="Membrane-bound_put_N"/>
</dbReference>
<feature type="signal peptide" evidence="5">
    <location>
        <begin position="1"/>
        <end position="23"/>
    </location>
</feature>
<dbReference type="Pfam" id="PF00034">
    <property type="entry name" value="Cytochrom_C"/>
    <property type="match status" value="1"/>
</dbReference>
<gene>
    <name evidence="7" type="ORF">Mal4_44180</name>
</gene>
<dbReference type="InterPro" id="IPR011989">
    <property type="entry name" value="ARM-like"/>
</dbReference>
<keyword evidence="1 4" id="KW-0349">Heme</keyword>
<evidence type="ECO:0000256" key="5">
    <source>
        <dbReference type="SAM" id="SignalP"/>
    </source>
</evidence>
<dbReference type="SUPFAM" id="SSF50952">
    <property type="entry name" value="Soluble quinoprotein glucose dehydrogenase"/>
    <property type="match status" value="1"/>
</dbReference>
<dbReference type="SUPFAM" id="SSF46626">
    <property type="entry name" value="Cytochrome c"/>
    <property type="match status" value="1"/>
</dbReference>
<proteinExistence type="predicted"/>
<dbReference type="Gene3D" id="3.40.50.880">
    <property type="match status" value="1"/>
</dbReference>
<dbReference type="InterPro" id="IPR036909">
    <property type="entry name" value="Cyt_c-like_dom_sf"/>
</dbReference>
<keyword evidence="8" id="KW-1185">Reference proteome</keyword>
<evidence type="ECO:0000256" key="1">
    <source>
        <dbReference type="ARBA" id="ARBA00022617"/>
    </source>
</evidence>
<dbReference type="NCBIfam" id="TIGR02603">
    <property type="entry name" value="CxxCH_TIGR02603"/>
    <property type="match status" value="1"/>
</dbReference>
<accession>A0A517ZC34</accession>
<sequence length="1474" mass="162161" precursor="true">MRNALALLAAFVTFWSASAPAIAAEPLALLFLGDNGHHRPADRFAQLAPVLADRDIDLKYTDDPAVLTPETLSGFDGLVIYSNLERITPDQEKALLDFVAGGKGFIPLHCASYCFLNSQAYVDLVGAQFQKHGAEVFSTVIARPDHPVMQDFGGFRSFDETYVHHRHNEGNRSVLEYREQGMQADGRTREPWTWVRTHGKGRVFYTAWGHDQRTWSHAGFQNLVERGIRWACGQDPTIAGSYVDLSRFDVPEMTSLPPADGVFKHIDVGAKIPNYIPSNQWGTQGDPLTKMQLPLSPEVSRTRYSTPVGFELRLFASEPELAGKPIAMNWDARGRLWVCETVDYPNELADENHGRDRIRICEDTDGDGRADRFTVFAEDLSIPTAVLPCRGGAIVQNGTETLFLKDTDGDDKADLRTVLISNWNLRDTHGGVSNFHYGLDNWIWAMQGYNNSAPVINGQEQTPFRMGFFRFRLSDSDPPTVTELEFLRSTDNNTWGLGFSEEGLVFGSTANHNPSVFMPIPNRYYEQVRGWSPSQLGTIADSHMFDPITENIRQVDHHGGYTAGAGHALYTARQYPSTWWNRTAFVCGPTGHLVGTFVLSRDGAGYNSTSPCNLVASDDEWSAPIMAEVGPDGTVWILDWYNYIVQHNPTPRGFETGKGNAYESDLRDKKHGRIYRLVYVGDADDNQAEQARGYQPDNLPQASSEQLVAALTDPTLLHRKLAQRLLVERGGTDVVPQLIELIHDESTDAIGLNVGAIHALWTLKGLGTLDDPEGEAFEAAVAALEHRSAGVRRNAAQVLPAAEESAAAILAGNLLSDADAQVRLAAMLALADMPEDSAAGRTVAERLTDPGFELDRWTRDALTAAAAAHARPFLSRLTDEADEAGIARSVPVARIVAEHIARGRPESDAINSLVATLSEAHPQVAAAIINGLAEGWPRQHQIRLSSSAEEALISLLDSVPTGTKGQVIRLASLWGSSKLEEHAATIVKSLLGVIGDDDSSADDRIAAARNLIGFRPDDEDVVEDLLDEVTAQMPPELATGVIEALSTATATNVGSELIDRAPTWTPAARQSAMRVLLARPETTRVFLDAVEAGDAQLTDLTLDQKQALASYPDRALRRRAGELLLRGGSLPNPDRQKVIDELLPVAHMEGSVEAGQAIFKKHCAKCHRFKGEGEKIGPDLTGMAVHPKEELLIHILDPSRSVEGNFRAYTVLTDEGRVYTGMLAGETRTSIEIVDTEAKRHSLQRSEIEELIASRKSVMPEGFEKQVSKEDLANLLTLLTDRGKYFPLDMRKASTIVSTRPMFYGQTPVERLIFPDWSPKQIGEVPFYLVDPQGDRQPNVIMLRGPLGRFPPQMPQAVTLPVNAPVRAFHMLGGISGWGHPATPEGSTSMIVRLHYKDGEQEDHELKNGIHFADYVRRIDVPESEFAFDLDGRQLRYLTVEPRRTDTAVENLELIKGSDNTAPIVMAITAEVAR</sequence>
<keyword evidence="5" id="KW-0732">Signal</keyword>
<dbReference type="Proteomes" id="UP000320496">
    <property type="component" value="Chromosome"/>
</dbReference>
<evidence type="ECO:0000256" key="4">
    <source>
        <dbReference type="PROSITE-ProRule" id="PRU00433"/>
    </source>
</evidence>
<dbReference type="NCBIfam" id="TIGR02604">
    <property type="entry name" value="Piru_Ver_Nterm"/>
    <property type="match status" value="1"/>
</dbReference>
<dbReference type="InterPro" id="IPR016024">
    <property type="entry name" value="ARM-type_fold"/>
</dbReference>
<dbReference type="OrthoDB" id="230287at2"/>
<dbReference type="Pfam" id="PF06283">
    <property type="entry name" value="ThuA"/>
    <property type="match status" value="1"/>
</dbReference>
<dbReference type="GO" id="GO:0009055">
    <property type="term" value="F:electron transfer activity"/>
    <property type="evidence" value="ECO:0007669"/>
    <property type="project" value="InterPro"/>
</dbReference>
<protein>
    <submittedName>
        <fullName evidence="7">Trehalose utilization</fullName>
    </submittedName>
</protein>
<keyword evidence="2 4" id="KW-0479">Metal-binding</keyword>
<name>A0A517ZC34_9PLAN</name>
<dbReference type="SUPFAM" id="SSF52317">
    <property type="entry name" value="Class I glutamine amidotransferase-like"/>
    <property type="match status" value="1"/>
</dbReference>
<organism evidence="7 8">
    <name type="scientific">Maioricimonas rarisocia</name>
    <dbReference type="NCBI Taxonomy" id="2528026"/>
    <lineage>
        <taxon>Bacteria</taxon>
        <taxon>Pseudomonadati</taxon>
        <taxon>Planctomycetota</taxon>
        <taxon>Planctomycetia</taxon>
        <taxon>Planctomycetales</taxon>
        <taxon>Planctomycetaceae</taxon>
        <taxon>Maioricimonas</taxon>
    </lineage>
</organism>
<keyword evidence="3 4" id="KW-0408">Iron</keyword>
<dbReference type="PANTHER" id="PTHR33546:SF1">
    <property type="entry name" value="LARGE, MULTIFUNCTIONAL SECRETED PROTEIN"/>
    <property type="match status" value="1"/>
</dbReference>
<dbReference type="SUPFAM" id="SSF48371">
    <property type="entry name" value="ARM repeat"/>
    <property type="match status" value="1"/>
</dbReference>
<dbReference type="InterPro" id="IPR055557">
    <property type="entry name" value="DUF7133"/>
</dbReference>